<proteinExistence type="predicted"/>
<keyword evidence="3 6" id="KW-0812">Transmembrane</keyword>
<comment type="subcellular location">
    <subcellularLocation>
        <location evidence="1">Cell membrane</location>
        <topology evidence="1">Multi-pass membrane protein</topology>
    </subcellularLocation>
</comment>
<accession>A0ABX5WS38</accession>
<protein>
    <submittedName>
        <fullName evidence="7">CidA/LrgA family protein</fullName>
    </submittedName>
</protein>
<feature type="transmembrane region" description="Helical" evidence="6">
    <location>
        <begin position="95"/>
        <end position="118"/>
    </location>
</feature>
<dbReference type="EMBL" id="CP041153">
    <property type="protein sequence ID" value="QDF76420.1"/>
    <property type="molecule type" value="Genomic_DNA"/>
</dbReference>
<dbReference type="PANTHER" id="PTHR33931:SF2">
    <property type="entry name" value="HOLIN-LIKE PROTEIN CIDA"/>
    <property type="match status" value="1"/>
</dbReference>
<organism evidence="7 8">
    <name type="scientific">Shewanella marisflavi</name>
    <dbReference type="NCBI Taxonomy" id="260364"/>
    <lineage>
        <taxon>Bacteria</taxon>
        <taxon>Pseudomonadati</taxon>
        <taxon>Pseudomonadota</taxon>
        <taxon>Gammaproteobacteria</taxon>
        <taxon>Alteromonadales</taxon>
        <taxon>Shewanellaceae</taxon>
        <taxon>Shewanella</taxon>
    </lineage>
</organism>
<evidence type="ECO:0000256" key="4">
    <source>
        <dbReference type="ARBA" id="ARBA00022989"/>
    </source>
</evidence>
<dbReference type="Pfam" id="PF03788">
    <property type="entry name" value="LrgA"/>
    <property type="match status" value="1"/>
</dbReference>
<dbReference type="RefSeq" id="WP_033537919.1">
    <property type="nucleotide sequence ID" value="NZ_CP041153.1"/>
</dbReference>
<keyword evidence="8" id="KW-1185">Reference proteome</keyword>
<evidence type="ECO:0000256" key="6">
    <source>
        <dbReference type="SAM" id="Phobius"/>
    </source>
</evidence>
<dbReference type="PANTHER" id="PTHR33931">
    <property type="entry name" value="HOLIN-LIKE PROTEIN CIDA-RELATED"/>
    <property type="match status" value="1"/>
</dbReference>
<feature type="transmembrane region" description="Helical" evidence="6">
    <location>
        <begin position="67"/>
        <end position="89"/>
    </location>
</feature>
<evidence type="ECO:0000313" key="8">
    <source>
        <dbReference type="Proteomes" id="UP000318758"/>
    </source>
</evidence>
<reference evidence="7 8" key="1">
    <citation type="submission" date="2019-06" db="EMBL/GenBank/DDBJ databases">
        <title>Complete genome of Shewanella marisflavi ECSMB14101, a mussel settlement-inducing bacterium isolated from East China Sea.</title>
        <authorList>
            <person name="Yang J."/>
            <person name="Liang X."/>
            <person name="Chang R."/>
            <person name="Peng L."/>
        </authorList>
    </citation>
    <scope>NUCLEOTIDE SEQUENCE [LARGE SCALE GENOMIC DNA]</scope>
    <source>
        <strain evidence="7 8">ECSMB14101</strain>
    </source>
</reference>
<evidence type="ECO:0000256" key="1">
    <source>
        <dbReference type="ARBA" id="ARBA00004651"/>
    </source>
</evidence>
<evidence type="ECO:0000256" key="2">
    <source>
        <dbReference type="ARBA" id="ARBA00022475"/>
    </source>
</evidence>
<gene>
    <name evidence="7" type="ORF">FGA12_15320</name>
</gene>
<evidence type="ECO:0000256" key="3">
    <source>
        <dbReference type="ARBA" id="ARBA00022692"/>
    </source>
</evidence>
<keyword evidence="4 6" id="KW-1133">Transmembrane helix</keyword>
<keyword evidence="2" id="KW-1003">Cell membrane</keyword>
<keyword evidence="5 6" id="KW-0472">Membrane</keyword>
<dbReference type="Proteomes" id="UP000318758">
    <property type="component" value="Chromosome"/>
</dbReference>
<sequence length="139" mass="15166">MAIYLLSFRNLLLLALQVGLLSLLAIGAQWLVTRLALPLPSGVIGLAALLTLLALNWLPERFVARGAAWLLGELLLFFIPPVVASIHYAPLLEQYGVSLLCTLVLGSGCVLLFTGLVIDRVFKYERRLRRPIADSTKGA</sequence>
<dbReference type="InterPro" id="IPR005538">
    <property type="entry name" value="LrgA/CidA"/>
</dbReference>
<feature type="transmembrane region" description="Helical" evidence="6">
    <location>
        <begin position="35"/>
        <end position="55"/>
    </location>
</feature>
<evidence type="ECO:0000313" key="7">
    <source>
        <dbReference type="EMBL" id="QDF76420.1"/>
    </source>
</evidence>
<evidence type="ECO:0000256" key="5">
    <source>
        <dbReference type="ARBA" id="ARBA00023136"/>
    </source>
</evidence>
<name>A0ABX5WS38_9GAMM</name>